<geneLocation type="plasmid" evidence="2">
    <name>psfrenxt3c</name>
</geneLocation>
<name>A0A2L0HFW6_RHIFR</name>
<proteinExistence type="predicted"/>
<dbReference type="Proteomes" id="UP000239340">
    <property type="component" value="Plasmid pSfreNXT3c"/>
</dbReference>
<evidence type="ECO:0000313" key="2">
    <source>
        <dbReference type="Proteomes" id="UP000239340"/>
    </source>
</evidence>
<dbReference type="AlphaFoldDB" id="A0A2L0HFW6"/>
<reference evidence="1 2" key="1">
    <citation type="submission" date="2017-10" db="EMBL/GenBank/DDBJ databases">
        <title>Analysis of the genome sequences of Rhizobium populations associated to common bean (phaseolus vulgaris).</title>
        <authorList>
            <person name="Bustos P."/>
            <person name="Santamaria R.I."/>
            <person name="Miranda-Sanchez F."/>
            <person name="Perez-Carrascal O."/>
            <person name="Juarez S."/>
            <person name="Lozano L."/>
            <person name="Martinez-Flores I."/>
            <person name="Vinuesa P."/>
            <person name="Martinez-Romero E."/>
            <person name="Cevallos M.A."/>
            <person name="Romero D."/>
            <person name="Davila G."/>
            <person name="Gonzalez V."/>
        </authorList>
    </citation>
    <scope>NUCLEOTIDE SEQUENCE [LARGE SCALE GENOMIC DNA]</scope>
    <source>
        <strain evidence="1 2">NXT3</strain>
        <plasmid evidence="2">Plasmid psfrenxt3c</plasmid>
    </source>
</reference>
<gene>
    <name evidence="1" type="ORF">NXT3_PC01246</name>
</gene>
<protein>
    <submittedName>
        <fullName evidence="1">Uncharacterized protein</fullName>
    </submittedName>
</protein>
<evidence type="ECO:0000313" key="1">
    <source>
        <dbReference type="EMBL" id="AUX80400.1"/>
    </source>
</evidence>
<keyword evidence="1" id="KW-0614">Plasmid</keyword>
<sequence length="68" mass="7610">METGADHRDAHASRDIFQYSKIKPHLPMTGERCREDELNTTNDRKPLDLKLISKHCALHKIGGGRGAA</sequence>
<accession>A0A2L0HFW6</accession>
<organism evidence="1 2">
    <name type="scientific">Rhizobium fredii</name>
    <name type="common">Sinorhizobium fredii</name>
    <dbReference type="NCBI Taxonomy" id="380"/>
    <lineage>
        <taxon>Bacteria</taxon>
        <taxon>Pseudomonadati</taxon>
        <taxon>Pseudomonadota</taxon>
        <taxon>Alphaproteobacteria</taxon>
        <taxon>Hyphomicrobiales</taxon>
        <taxon>Rhizobiaceae</taxon>
        <taxon>Sinorhizobium/Ensifer group</taxon>
        <taxon>Sinorhizobium</taxon>
    </lineage>
</organism>
<dbReference type="EMBL" id="CP024310">
    <property type="protein sequence ID" value="AUX80400.1"/>
    <property type="molecule type" value="Genomic_DNA"/>
</dbReference>